<comment type="caution">
    <text evidence="10">The sequence shown here is derived from an EMBL/GenBank/DDBJ whole genome shotgun (WGS) entry which is preliminary data.</text>
</comment>
<evidence type="ECO:0000256" key="1">
    <source>
        <dbReference type="ARBA" id="ARBA00022723"/>
    </source>
</evidence>
<name>A0A5D3BA48_9TREE</name>
<keyword evidence="6" id="KW-1133">Transmembrane helix</keyword>
<dbReference type="InterPro" id="IPR008978">
    <property type="entry name" value="HSP20-like_chaperone"/>
</dbReference>
<keyword evidence="6" id="KW-0472">Membrane</keyword>
<evidence type="ECO:0000259" key="7">
    <source>
        <dbReference type="PROSITE" id="PS50192"/>
    </source>
</evidence>
<feature type="domain" description="CS" evidence="8">
    <location>
        <begin position="377"/>
        <end position="466"/>
    </location>
</feature>
<protein>
    <recommendedName>
        <fullName evidence="12">t-SNARE coiled-coil homology domain-containing protein</fullName>
    </recommendedName>
</protein>
<evidence type="ECO:0008006" key="12">
    <source>
        <dbReference type="Google" id="ProtNLM"/>
    </source>
</evidence>
<proteinExistence type="predicted"/>
<dbReference type="Pfam" id="PF04969">
    <property type="entry name" value="CS"/>
    <property type="match status" value="1"/>
</dbReference>
<dbReference type="Gene3D" id="4.10.1130.20">
    <property type="match status" value="2"/>
</dbReference>
<evidence type="ECO:0000256" key="3">
    <source>
        <dbReference type="ARBA" id="ARBA00022833"/>
    </source>
</evidence>
<dbReference type="CDD" id="cd06466">
    <property type="entry name" value="p23_CS_SGT1_like"/>
    <property type="match status" value="1"/>
</dbReference>
<feature type="domain" description="CHORD" evidence="9">
    <location>
        <begin position="135"/>
        <end position="197"/>
    </location>
</feature>
<dbReference type="Gene3D" id="1.20.5.110">
    <property type="match status" value="1"/>
</dbReference>
<accession>A0A5D3BA48</accession>
<keyword evidence="11" id="KW-1185">Reference proteome</keyword>
<keyword evidence="2" id="KW-0677">Repeat</keyword>
<feature type="region of interest" description="Disordered" evidence="5">
    <location>
        <begin position="196"/>
        <end position="260"/>
    </location>
</feature>
<keyword evidence="1" id="KW-0479">Metal-binding</keyword>
<feature type="domain" description="T-SNARE coiled-coil homology" evidence="7">
    <location>
        <begin position="13"/>
        <end position="75"/>
    </location>
</feature>
<dbReference type="GO" id="GO:0012505">
    <property type="term" value="C:endomembrane system"/>
    <property type="evidence" value="ECO:0007669"/>
    <property type="project" value="UniProtKB-SubCell"/>
</dbReference>
<keyword evidence="3" id="KW-0862">Zinc</keyword>
<evidence type="ECO:0000259" key="9">
    <source>
        <dbReference type="PROSITE" id="PS51401"/>
    </source>
</evidence>
<sequence length="507" mass="55154">MASSGSGYTPATHDVEGQNDERLDGLLGKVKMLKDITKGIGDEVRDSNLQLGNMNDSFASATTILSGTFKRMTKMATRQGGNWCWFMLFLLFVLFIFVVLWMTFRALADAQTSRSLLYHLQEPLKTNESMAIVKCTNQACGKEFDEEKKEEGTCAYHPGGPVFHEGLKSWSCCKDTNKPVLEFDAFMKLPPCTTGTHTSAPRAAPSAPAQKPDTSNFAPAMTSSKDGVETYGSAPPPSASSGSGPKVEYQTPVYPTPAPARAPAAAIVGGGKKGGAEEKKEVKEEEDDLSLPVPEGARCKRTACGAAWEGEEVSRGEGEKATCRYHPQSAVFHEGSKGYLCCKRRVLEFDEFIKIKGCKEGKHLFVGQKKDETKEEFVNCRVDHYQTPTQVHVSAFAKNADKQLSKVTFTDTTLHLSLHLPSLRRIEKTITLYGPISPADSSYRILGTKIEITLTKPKAASWPVLELPPAGTELPPGYALTFGVRGRTGTVGGKEIVLAEEEVGKRA</sequence>
<dbReference type="AlphaFoldDB" id="A0A5D3BA48"/>
<dbReference type="InterPro" id="IPR039899">
    <property type="entry name" value="BET1_SNARE"/>
</dbReference>
<reference evidence="10 11" key="1">
    <citation type="submission" date="2017-05" db="EMBL/GenBank/DDBJ databases">
        <title>The Genome Sequence of Tsuchiyaea wingfieldii DSM 27421.</title>
        <authorList>
            <person name="Cuomo C."/>
            <person name="Passer A."/>
            <person name="Billmyre B."/>
            <person name="Heitman J."/>
        </authorList>
    </citation>
    <scope>NUCLEOTIDE SEQUENCE [LARGE SCALE GENOMIC DNA]</scope>
    <source>
        <strain evidence="10 11">DSM 27421</strain>
    </source>
</reference>
<evidence type="ECO:0000256" key="4">
    <source>
        <dbReference type="ARBA" id="ARBA00046280"/>
    </source>
</evidence>
<dbReference type="PROSITE" id="PS50192">
    <property type="entry name" value="T_SNARE"/>
    <property type="match status" value="1"/>
</dbReference>
<feature type="region of interest" description="Disordered" evidence="5">
    <location>
        <begin position="271"/>
        <end position="290"/>
    </location>
</feature>
<dbReference type="SUPFAM" id="SSF49764">
    <property type="entry name" value="HSP20-like chaperones"/>
    <property type="match status" value="1"/>
</dbReference>
<feature type="domain" description="CHORD" evidence="9">
    <location>
        <begin position="299"/>
        <end position="363"/>
    </location>
</feature>
<dbReference type="GO" id="GO:0046872">
    <property type="term" value="F:metal ion binding"/>
    <property type="evidence" value="ECO:0007669"/>
    <property type="project" value="UniProtKB-KW"/>
</dbReference>
<feature type="compositionally biased region" description="Low complexity" evidence="5">
    <location>
        <begin position="199"/>
        <end position="209"/>
    </location>
</feature>
<dbReference type="InterPro" id="IPR039790">
    <property type="entry name" value="CHRD1"/>
</dbReference>
<dbReference type="PANTHER" id="PTHR46983">
    <property type="entry name" value="CYSTEINE AND HISTIDINE-RICH DOMAIN-CONTAINING PROTEIN 1"/>
    <property type="match status" value="1"/>
</dbReference>
<dbReference type="CDD" id="cd15853">
    <property type="entry name" value="SNARE_Bet1"/>
    <property type="match status" value="1"/>
</dbReference>
<dbReference type="InterPro" id="IPR007052">
    <property type="entry name" value="CS_dom"/>
</dbReference>
<feature type="compositionally biased region" description="Polar residues" evidence="5">
    <location>
        <begin position="212"/>
        <end position="225"/>
    </location>
</feature>
<evidence type="ECO:0000313" key="11">
    <source>
        <dbReference type="Proteomes" id="UP000322245"/>
    </source>
</evidence>
<evidence type="ECO:0000313" key="10">
    <source>
        <dbReference type="EMBL" id="TYJ59246.1"/>
    </source>
</evidence>
<keyword evidence="6" id="KW-0812">Transmembrane</keyword>
<dbReference type="SUPFAM" id="SSF58038">
    <property type="entry name" value="SNARE fusion complex"/>
    <property type="match status" value="1"/>
</dbReference>
<evidence type="ECO:0000256" key="6">
    <source>
        <dbReference type="SAM" id="Phobius"/>
    </source>
</evidence>
<dbReference type="EMBL" id="NIDF01000001">
    <property type="protein sequence ID" value="TYJ59246.1"/>
    <property type="molecule type" value="Genomic_DNA"/>
</dbReference>
<dbReference type="InterPro" id="IPR000727">
    <property type="entry name" value="T_SNARE_dom"/>
</dbReference>
<dbReference type="Proteomes" id="UP000322245">
    <property type="component" value="Unassembled WGS sequence"/>
</dbReference>
<evidence type="ECO:0000259" key="8">
    <source>
        <dbReference type="PROSITE" id="PS51203"/>
    </source>
</evidence>
<dbReference type="FunFam" id="1.20.5.110:FF:000057">
    <property type="entry name" value="SNARE complex subunit (Bet1), putative"/>
    <property type="match status" value="1"/>
</dbReference>
<dbReference type="InterPro" id="IPR007051">
    <property type="entry name" value="CHORD_dom"/>
</dbReference>
<feature type="transmembrane region" description="Helical" evidence="6">
    <location>
        <begin position="80"/>
        <end position="104"/>
    </location>
</feature>
<organism evidence="10 11">
    <name type="scientific">Cryptococcus floricola</name>
    <dbReference type="NCBI Taxonomy" id="2591691"/>
    <lineage>
        <taxon>Eukaryota</taxon>
        <taxon>Fungi</taxon>
        <taxon>Dikarya</taxon>
        <taxon>Basidiomycota</taxon>
        <taxon>Agaricomycotina</taxon>
        <taxon>Tremellomycetes</taxon>
        <taxon>Tremellales</taxon>
        <taxon>Cryptococcaceae</taxon>
        <taxon>Cryptococcus</taxon>
    </lineage>
</organism>
<feature type="compositionally biased region" description="Basic and acidic residues" evidence="5">
    <location>
        <begin position="274"/>
        <end position="283"/>
    </location>
</feature>
<evidence type="ECO:0000256" key="5">
    <source>
        <dbReference type="SAM" id="MobiDB-lite"/>
    </source>
</evidence>
<gene>
    <name evidence="10" type="ORF">B9479_000235</name>
</gene>
<dbReference type="PANTHER" id="PTHR46983:SF3">
    <property type="entry name" value="CHPADIPLOID STATE MAINTENANCE PROTEIN CHPA"/>
    <property type="match status" value="1"/>
</dbReference>
<dbReference type="PROSITE" id="PS51203">
    <property type="entry name" value="CS"/>
    <property type="match status" value="1"/>
</dbReference>
<dbReference type="PROSITE" id="PS51401">
    <property type="entry name" value="CHORD"/>
    <property type="match status" value="2"/>
</dbReference>
<evidence type="ECO:0000256" key="2">
    <source>
        <dbReference type="ARBA" id="ARBA00022737"/>
    </source>
</evidence>
<dbReference type="SMART" id="SM00397">
    <property type="entry name" value="t_SNARE"/>
    <property type="match status" value="1"/>
</dbReference>
<dbReference type="Gene3D" id="2.60.40.790">
    <property type="match status" value="1"/>
</dbReference>
<comment type="subcellular location">
    <subcellularLocation>
        <location evidence="4">Endomembrane system</location>
        <topology evidence="4">Single-pass type IV membrane protein</topology>
    </subcellularLocation>
</comment>
<dbReference type="Pfam" id="PF04968">
    <property type="entry name" value="CHORD"/>
    <property type="match status" value="2"/>
</dbReference>